<organism evidence="7 8">
    <name type="scientific">Metallosphaera tengchongensis</name>
    <dbReference type="NCBI Taxonomy" id="1532350"/>
    <lineage>
        <taxon>Archaea</taxon>
        <taxon>Thermoproteota</taxon>
        <taxon>Thermoprotei</taxon>
        <taxon>Sulfolobales</taxon>
        <taxon>Sulfolobaceae</taxon>
        <taxon>Metallosphaera</taxon>
    </lineage>
</organism>
<evidence type="ECO:0000256" key="2">
    <source>
        <dbReference type="ARBA" id="ARBA00005272"/>
    </source>
</evidence>
<evidence type="ECO:0000256" key="3">
    <source>
        <dbReference type="ARBA" id="ARBA00022630"/>
    </source>
</evidence>
<keyword evidence="3" id="KW-0285">Flavoprotein</keyword>
<comment type="cofactor">
    <cofactor evidence="1">
        <name>FAD</name>
        <dbReference type="ChEBI" id="CHEBI:57692"/>
    </cofactor>
</comment>
<proteinExistence type="inferred from homology"/>
<keyword evidence="4" id="KW-0274">FAD</keyword>
<dbReference type="InterPro" id="IPR023753">
    <property type="entry name" value="FAD/NAD-binding_dom"/>
</dbReference>
<accession>A0A6N0NSU4</accession>
<dbReference type="Proteomes" id="UP000509301">
    <property type="component" value="Chromosome"/>
</dbReference>
<evidence type="ECO:0000313" key="8">
    <source>
        <dbReference type="Proteomes" id="UP000509301"/>
    </source>
</evidence>
<comment type="similarity">
    <text evidence="2">Belongs to the NADH dehydrogenase family.</text>
</comment>
<feature type="domain" description="FAD/NAD(P)-binding" evidence="6">
    <location>
        <begin position="2"/>
        <end position="266"/>
    </location>
</feature>
<dbReference type="PRINTS" id="PR00368">
    <property type="entry name" value="FADPNR"/>
</dbReference>
<evidence type="ECO:0000256" key="5">
    <source>
        <dbReference type="ARBA" id="ARBA00023002"/>
    </source>
</evidence>
<dbReference type="GO" id="GO:0003955">
    <property type="term" value="F:NAD(P)H dehydrogenase (quinone) activity"/>
    <property type="evidence" value="ECO:0007669"/>
    <property type="project" value="TreeGrafter"/>
</dbReference>
<dbReference type="InterPro" id="IPR036188">
    <property type="entry name" value="FAD/NAD-bd_sf"/>
</dbReference>
<dbReference type="RefSeq" id="WP_174628820.1">
    <property type="nucleotide sequence ID" value="NZ_CP049074.1"/>
</dbReference>
<dbReference type="GeneID" id="55640501"/>
<dbReference type="EMBL" id="CP049074">
    <property type="protein sequence ID" value="QKQ99176.1"/>
    <property type="molecule type" value="Genomic_DNA"/>
</dbReference>
<reference evidence="7 8" key="1">
    <citation type="submission" date="2020-02" db="EMBL/GenBank/DDBJ databases">
        <title>Comparative genome analysis reveals the metabolism and evolution of the thermophilic archaeal genus Metallosphaera.</title>
        <authorList>
            <person name="Jiang C."/>
        </authorList>
    </citation>
    <scope>NUCLEOTIDE SEQUENCE [LARGE SCALE GENOMIC DNA]</scope>
    <source>
        <strain evidence="7 8">Ric-A</strain>
    </source>
</reference>
<keyword evidence="5" id="KW-0560">Oxidoreductase</keyword>
<dbReference type="InterPro" id="IPR051169">
    <property type="entry name" value="NADH-Q_oxidoreductase"/>
</dbReference>
<dbReference type="OrthoDB" id="38899at2157"/>
<dbReference type="Gene3D" id="3.50.50.100">
    <property type="match status" value="1"/>
</dbReference>
<evidence type="ECO:0000256" key="4">
    <source>
        <dbReference type="ARBA" id="ARBA00022827"/>
    </source>
</evidence>
<dbReference type="AlphaFoldDB" id="A0A6N0NSU4"/>
<evidence type="ECO:0000313" key="7">
    <source>
        <dbReference type="EMBL" id="QKQ99176.1"/>
    </source>
</evidence>
<sequence>MRTVILGGGFAGMSALNQNRSAVVIDSKEYFLLTHRLVDVIETGNPSLAAIPYPRGVIRSKVVGIDFKSKVVKTTSGIYSYDKLIIALGYEQDATKIRGNVQKLETLEDALEIRSKLPKIKSVAVLGGGTLGVELAGALRGMGKEVHLIEAQERLLSFMTKESSQFAESRLREMGVNVHLGTKVESFNAGILTTTKGEFKAEMAIMAVGFRGPKLIEDLGLTNKNGRMVVDDYLMSVDHEDVFGAGDSMTTKGFVPMSAQVAVQSGKLAMSNAMGGSEKFQYKQVAIVLRIGSEYFGDFMGKFVRGSMAELAKRVGIYKAVRMVESI</sequence>
<dbReference type="PANTHER" id="PTHR42913">
    <property type="entry name" value="APOPTOSIS-INDUCING FACTOR 1"/>
    <property type="match status" value="1"/>
</dbReference>
<dbReference type="KEGG" id="mten:GWK48_01105"/>
<dbReference type="SUPFAM" id="SSF51905">
    <property type="entry name" value="FAD/NAD(P)-binding domain"/>
    <property type="match status" value="1"/>
</dbReference>
<protein>
    <submittedName>
        <fullName evidence="7">FAD-dependent oxidoreductase</fullName>
    </submittedName>
</protein>
<evidence type="ECO:0000256" key="1">
    <source>
        <dbReference type="ARBA" id="ARBA00001974"/>
    </source>
</evidence>
<gene>
    <name evidence="7" type="ORF">GWK48_01105</name>
</gene>
<dbReference type="Pfam" id="PF07992">
    <property type="entry name" value="Pyr_redox_2"/>
    <property type="match status" value="1"/>
</dbReference>
<evidence type="ECO:0000259" key="6">
    <source>
        <dbReference type="Pfam" id="PF07992"/>
    </source>
</evidence>
<dbReference type="PANTHER" id="PTHR42913:SF3">
    <property type="entry name" value="64 KDA MITOCHONDRIAL NADH DEHYDROGENASE (EUROFUNG)"/>
    <property type="match status" value="1"/>
</dbReference>
<name>A0A6N0NSU4_9CREN</name>
<keyword evidence="8" id="KW-1185">Reference proteome</keyword>
<dbReference type="GO" id="GO:0019646">
    <property type="term" value="P:aerobic electron transport chain"/>
    <property type="evidence" value="ECO:0007669"/>
    <property type="project" value="TreeGrafter"/>
</dbReference>